<dbReference type="GeneID" id="31363151"/>
<gene>
    <name evidence="10" type="ORF">PPL_07670</name>
</gene>
<proteinExistence type="inferred from homology"/>
<feature type="chain" id="PRO_5003041206" evidence="9">
    <location>
        <begin position="29"/>
        <end position="446"/>
    </location>
</feature>
<evidence type="ECO:0000256" key="3">
    <source>
        <dbReference type="ARBA" id="ARBA00022692"/>
    </source>
</evidence>
<evidence type="ECO:0000256" key="5">
    <source>
        <dbReference type="ARBA" id="ARBA00022989"/>
    </source>
</evidence>
<accession>D3BGL8</accession>
<dbReference type="AlphaFoldDB" id="D3BGL8"/>
<name>D3BGL8_HETP5</name>
<dbReference type="FunCoup" id="D3BGL8">
    <property type="interactions" value="2"/>
</dbReference>
<keyword evidence="5 8" id="KW-1133">Transmembrane helix</keyword>
<reference evidence="10 11" key="1">
    <citation type="journal article" date="2011" name="Genome Res.">
        <title>Phylogeny-wide analysis of social amoeba genomes highlights ancient origins for complex intercellular communication.</title>
        <authorList>
            <person name="Heidel A.J."/>
            <person name="Lawal H.M."/>
            <person name="Felder M."/>
            <person name="Schilde C."/>
            <person name="Helps N.R."/>
            <person name="Tunggal B."/>
            <person name="Rivero F."/>
            <person name="John U."/>
            <person name="Schleicher M."/>
            <person name="Eichinger L."/>
            <person name="Platzer M."/>
            <person name="Noegel A.A."/>
            <person name="Schaap P."/>
            <person name="Gloeckner G."/>
        </authorList>
    </citation>
    <scope>NUCLEOTIDE SEQUENCE [LARGE SCALE GENOMIC DNA]</scope>
    <source>
        <strain evidence="11">ATCC 26659 / Pp 5 / PN500</strain>
    </source>
</reference>
<sequence length="446" mass="50195">MNRNIFKNSFVVTILLLFILSSSSEVGAFDYDEDIEVYYVEAPLLKAMFGDLLENFKAFHSGVYFYATESKESFTLDYVASPSILGAVFPQVNETTQDIIWMSNGIVQFNTDFNQSYWSSGQQYIMTVNGETFAKYLCWAELYNQTNPFYNLFEVRDNVTLELYLSSSICNDFVWATFEALYNLGGEIPEATTTPPSRDFITLYVTKEPYAITDPEDPATWDQLMSFYEKMQLQPNETAIQFVSSLVQAFSGNFYYYRSQVYYNLSLTAREPLTYSPAALPSGPREPSVVKFAQGCKLPPPLKTHNGIGGGWIFIIVLFSCSTVYIAGGLIYNVQVKGEPLSANALPNYNAWMSLSGYVKDGGLFIVSKVRGGSGVTPGGNYTSSDDVMMISDKTLSNNNNNNNNNNNKSLYVLYIYTNNNKSTSFSMTGYYSISYHNHHVDRLDI</sequence>
<dbReference type="GO" id="GO:0005765">
    <property type="term" value="C:lysosomal membrane"/>
    <property type="evidence" value="ECO:0007669"/>
    <property type="project" value="TreeGrafter"/>
</dbReference>
<dbReference type="InParanoid" id="D3BGL8"/>
<evidence type="ECO:0000256" key="1">
    <source>
        <dbReference type="ARBA" id="ARBA00004167"/>
    </source>
</evidence>
<evidence type="ECO:0000313" key="10">
    <source>
        <dbReference type="EMBL" id="EFA79252.1"/>
    </source>
</evidence>
<dbReference type="OMA" id="ICNDFVW"/>
<comment type="caution">
    <text evidence="10">The sequence shown here is derived from an EMBL/GenBank/DDBJ whole genome shotgun (WGS) entry which is preliminary data.</text>
</comment>
<protein>
    <submittedName>
        <fullName evidence="10">Uncharacterized protein</fullName>
    </submittedName>
</protein>
<dbReference type="GO" id="GO:0007040">
    <property type="term" value="P:lysosome organization"/>
    <property type="evidence" value="ECO:0007669"/>
    <property type="project" value="TreeGrafter"/>
</dbReference>
<evidence type="ECO:0000313" key="11">
    <source>
        <dbReference type="Proteomes" id="UP000001396"/>
    </source>
</evidence>
<dbReference type="RefSeq" id="XP_020431373.1">
    <property type="nucleotide sequence ID" value="XM_020578504.1"/>
</dbReference>
<dbReference type="EMBL" id="ADBJ01000035">
    <property type="protein sequence ID" value="EFA79252.1"/>
    <property type="molecule type" value="Genomic_DNA"/>
</dbReference>
<evidence type="ECO:0000256" key="6">
    <source>
        <dbReference type="ARBA" id="ARBA00023136"/>
    </source>
</evidence>
<keyword evidence="6 8" id="KW-0472">Membrane</keyword>
<evidence type="ECO:0000256" key="2">
    <source>
        <dbReference type="ARBA" id="ARBA00007028"/>
    </source>
</evidence>
<organism evidence="10 11">
    <name type="scientific">Heterostelium pallidum (strain ATCC 26659 / Pp 5 / PN500)</name>
    <name type="common">Cellular slime mold</name>
    <name type="synonym">Polysphondylium pallidum</name>
    <dbReference type="NCBI Taxonomy" id="670386"/>
    <lineage>
        <taxon>Eukaryota</taxon>
        <taxon>Amoebozoa</taxon>
        <taxon>Evosea</taxon>
        <taxon>Eumycetozoa</taxon>
        <taxon>Dictyostelia</taxon>
        <taxon>Acytosteliales</taxon>
        <taxon>Acytosteliaceae</taxon>
        <taxon>Heterostelium</taxon>
    </lineage>
</organism>
<dbReference type="Pfam" id="PF15014">
    <property type="entry name" value="CLN5"/>
    <property type="match status" value="1"/>
</dbReference>
<keyword evidence="7" id="KW-0325">Glycoprotein</keyword>
<keyword evidence="3 8" id="KW-0812">Transmembrane</keyword>
<dbReference type="Proteomes" id="UP000001396">
    <property type="component" value="Unassembled WGS sequence"/>
</dbReference>
<evidence type="ECO:0000256" key="4">
    <source>
        <dbReference type="ARBA" id="ARBA00022729"/>
    </source>
</evidence>
<feature type="transmembrane region" description="Helical" evidence="8">
    <location>
        <begin position="311"/>
        <end position="332"/>
    </location>
</feature>
<comment type="similarity">
    <text evidence="2">Belongs to the CLN5 family.</text>
</comment>
<evidence type="ECO:0000256" key="8">
    <source>
        <dbReference type="SAM" id="Phobius"/>
    </source>
</evidence>
<dbReference type="InterPro" id="IPR018939">
    <property type="entry name" value="Autophagy-rel_prot_27"/>
</dbReference>
<evidence type="ECO:0000256" key="7">
    <source>
        <dbReference type="ARBA" id="ARBA00023180"/>
    </source>
</evidence>
<feature type="signal peptide" evidence="9">
    <location>
        <begin position="1"/>
        <end position="28"/>
    </location>
</feature>
<comment type="subcellular location">
    <subcellularLocation>
        <location evidence="1">Membrane</location>
        <topology evidence="1">Single-pass membrane protein</topology>
    </subcellularLocation>
</comment>
<dbReference type="PANTHER" id="PTHR15380">
    <property type="entry name" value="CEROID-LIPOFUSCINOSIS, NEURONAL 5"/>
    <property type="match status" value="1"/>
</dbReference>
<dbReference type="PANTHER" id="PTHR15380:SF1">
    <property type="entry name" value="CLN5-LIKE PROTEIN 1-RELATED"/>
    <property type="match status" value="1"/>
</dbReference>
<keyword evidence="4 9" id="KW-0732">Signal</keyword>
<dbReference type="Pfam" id="PF09451">
    <property type="entry name" value="ATG27"/>
    <property type="match status" value="1"/>
</dbReference>
<dbReference type="GO" id="GO:0016798">
    <property type="term" value="F:hydrolase activity, acting on glycosyl bonds"/>
    <property type="evidence" value="ECO:0007669"/>
    <property type="project" value="TreeGrafter"/>
</dbReference>
<keyword evidence="11" id="KW-1185">Reference proteome</keyword>
<evidence type="ECO:0000256" key="9">
    <source>
        <dbReference type="SAM" id="SignalP"/>
    </source>
</evidence>
<dbReference type="InterPro" id="IPR026138">
    <property type="entry name" value="CLN5"/>
</dbReference>